<evidence type="ECO:0000313" key="2">
    <source>
        <dbReference type="Proteomes" id="UP001279410"/>
    </source>
</evidence>
<dbReference type="EMBL" id="BRZM01000412">
    <property type="protein sequence ID" value="GLD70705.1"/>
    <property type="molecule type" value="Genomic_DNA"/>
</dbReference>
<reference evidence="1" key="1">
    <citation type="submission" date="2022-08" db="EMBL/GenBank/DDBJ databases">
        <title>Genome sequencing of akame (Lates japonicus).</title>
        <authorList>
            <person name="Hashiguchi Y."/>
            <person name="Takahashi H."/>
        </authorList>
    </citation>
    <scope>NUCLEOTIDE SEQUENCE</scope>
    <source>
        <strain evidence="1">Kochi</strain>
    </source>
</reference>
<organism evidence="1 2">
    <name type="scientific">Lates japonicus</name>
    <name type="common">Japanese lates</name>
    <dbReference type="NCBI Taxonomy" id="270547"/>
    <lineage>
        <taxon>Eukaryota</taxon>
        <taxon>Metazoa</taxon>
        <taxon>Chordata</taxon>
        <taxon>Craniata</taxon>
        <taxon>Vertebrata</taxon>
        <taxon>Euteleostomi</taxon>
        <taxon>Actinopterygii</taxon>
        <taxon>Neopterygii</taxon>
        <taxon>Teleostei</taxon>
        <taxon>Neoteleostei</taxon>
        <taxon>Acanthomorphata</taxon>
        <taxon>Carangaria</taxon>
        <taxon>Carangaria incertae sedis</taxon>
        <taxon>Centropomidae</taxon>
        <taxon>Lates</taxon>
    </lineage>
</organism>
<comment type="caution">
    <text evidence="1">The sequence shown here is derived from an EMBL/GenBank/DDBJ whole genome shotgun (WGS) entry which is preliminary data.</text>
</comment>
<dbReference type="SUPFAM" id="SSF81631">
    <property type="entry name" value="PAP/OAS1 substrate-binding domain"/>
    <property type="match status" value="1"/>
</dbReference>
<dbReference type="Proteomes" id="UP001279410">
    <property type="component" value="Unassembled WGS sequence"/>
</dbReference>
<gene>
    <name evidence="1" type="ORF">AKAME5_002202300</name>
</gene>
<sequence length="120" mass="13871">MKLYAQSRERIRSGDGSSAELMRVPLGELEVTVTVGGLCKAWADPWEEPRSRSSHEWRNKYICVEEPFERNNVARAVHEKIKFDAIKAQFAESCQILRERKDLNSILPVRAIINKESSRR</sequence>
<dbReference type="AlphaFoldDB" id="A0AAD3NE01"/>
<name>A0AAD3NE01_LATJO</name>
<keyword evidence="2" id="KW-1185">Reference proteome</keyword>
<evidence type="ECO:0000313" key="1">
    <source>
        <dbReference type="EMBL" id="GLD70705.1"/>
    </source>
</evidence>
<proteinExistence type="predicted"/>
<dbReference type="Gene3D" id="1.10.1410.10">
    <property type="match status" value="1"/>
</dbReference>
<accession>A0AAD3NE01</accession>
<protein>
    <submittedName>
        <fullName evidence="1">Poly(A) RNA polymerase GLD2</fullName>
    </submittedName>
</protein>